<evidence type="ECO:0000313" key="1">
    <source>
        <dbReference type="EMBL" id="CAF4618606.1"/>
    </source>
</evidence>
<evidence type="ECO:0000313" key="3">
    <source>
        <dbReference type="EMBL" id="CAF4874865.1"/>
    </source>
</evidence>
<dbReference type="EMBL" id="CAJOBI010165513">
    <property type="protein sequence ID" value="CAF4867930.1"/>
    <property type="molecule type" value="Genomic_DNA"/>
</dbReference>
<dbReference type="EMBL" id="CAJOBJ010168875">
    <property type="protein sequence ID" value="CAF4874865.1"/>
    <property type="molecule type" value="Genomic_DNA"/>
</dbReference>
<evidence type="ECO:0000313" key="4">
    <source>
        <dbReference type="Proteomes" id="UP000681967"/>
    </source>
</evidence>
<comment type="caution">
    <text evidence="1">The sequence shown here is derived from an EMBL/GenBank/DDBJ whole genome shotgun (WGS) entry which is preliminary data.</text>
</comment>
<name>A0A8S2ZBR6_9BILA</name>
<accession>A0A8S2ZBR6</accession>
<dbReference type="Proteomes" id="UP000681967">
    <property type="component" value="Unassembled WGS sequence"/>
</dbReference>
<dbReference type="Proteomes" id="UP000676336">
    <property type="component" value="Unassembled WGS sequence"/>
</dbReference>
<reference evidence="1" key="1">
    <citation type="submission" date="2021-02" db="EMBL/GenBank/DDBJ databases">
        <authorList>
            <person name="Nowell W R."/>
        </authorList>
    </citation>
    <scope>NUCLEOTIDE SEQUENCE</scope>
</reference>
<feature type="non-terminal residue" evidence="1">
    <location>
        <position position="1"/>
    </location>
</feature>
<dbReference type="AlphaFoldDB" id="A0A8S2ZBR6"/>
<organism evidence="1 4">
    <name type="scientific">Rotaria magnacalcarata</name>
    <dbReference type="NCBI Taxonomy" id="392030"/>
    <lineage>
        <taxon>Eukaryota</taxon>
        <taxon>Metazoa</taxon>
        <taxon>Spiralia</taxon>
        <taxon>Gnathifera</taxon>
        <taxon>Rotifera</taxon>
        <taxon>Eurotatoria</taxon>
        <taxon>Bdelloidea</taxon>
        <taxon>Philodinida</taxon>
        <taxon>Philodinidae</taxon>
        <taxon>Rotaria</taxon>
    </lineage>
</organism>
<dbReference type="EMBL" id="CAJOBH010102172">
    <property type="protein sequence ID" value="CAF4618606.1"/>
    <property type="molecule type" value="Genomic_DNA"/>
</dbReference>
<protein>
    <submittedName>
        <fullName evidence="1">Uncharacterized protein</fullName>
    </submittedName>
</protein>
<feature type="non-terminal residue" evidence="1">
    <location>
        <position position="80"/>
    </location>
</feature>
<gene>
    <name evidence="1" type="ORF">BYL167_LOCUS40862</name>
    <name evidence="3" type="ORF">GIL414_LOCUS50565</name>
    <name evidence="2" type="ORF">SMN809_LOCUS50191</name>
</gene>
<sequence>MEHPYDLPTRTDLVSVQTISVEHHLKTNIPIPCDGNNDFVDISTVIDPNPQWILSGYADQHREMKAIVQRLHQLVNETNE</sequence>
<dbReference type="Proteomes" id="UP000681720">
    <property type="component" value="Unassembled WGS sequence"/>
</dbReference>
<evidence type="ECO:0000313" key="2">
    <source>
        <dbReference type="EMBL" id="CAF4867930.1"/>
    </source>
</evidence>
<proteinExistence type="predicted"/>